<protein>
    <submittedName>
        <fullName evidence="5">D-alanine--poly(Phosphoribitol) ligase subunit 1</fullName>
    </submittedName>
</protein>
<dbReference type="InterPro" id="IPR006998">
    <property type="entry name" value="DltD"/>
</dbReference>
<dbReference type="AlphaFoldDB" id="A0A0A2WD81"/>
<dbReference type="InterPro" id="IPR025110">
    <property type="entry name" value="AMP-bd_C"/>
</dbReference>
<organism evidence="5 6">
    <name type="scientific">Beauveria bassiana D1-5</name>
    <dbReference type="NCBI Taxonomy" id="1245745"/>
    <lineage>
        <taxon>Eukaryota</taxon>
        <taxon>Fungi</taxon>
        <taxon>Dikarya</taxon>
        <taxon>Ascomycota</taxon>
        <taxon>Pezizomycotina</taxon>
        <taxon>Sordariomycetes</taxon>
        <taxon>Hypocreomycetidae</taxon>
        <taxon>Hypocreales</taxon>
        <taxon>Cordycipitaceae</taxon>
        <taxon>Beauveria</taxon>
    </lineage>
</organism>
<sequence length="1040" mass="118118">MKIYGWHPNVIWQSVNYEFANFCTLVKNHWLALLRIVPEPHRPWPAPAEKYAAPDWNQQLTHASVLNQSRHESAATLWMDKSVYEDGKTAEEWYETPVVNRQMEAFKATIDLLKSRHAQFVVIVDPLNPWALKNTQKFQPVDRQVRAYLEQNQVRYFDMYAQPYQNGWNWDRLHPTELAWVAMDRFIAESFIPVISQAADALAAPAHPGHIGIHDENRRSPVCALPLAGNHRGGVVFRGRQHEYQTAFTAIAALAWGYIFQGDYLVPVAVFFAFYLLVTLKEKGWLKTWQAVTLTLLPLLLVKLHLNNHWGMIGLSFMTFRAIDVLLYRSKKDGRNFLHYFCYLFMPFIILAGPMYRWRTWVGDINKPVFRLTREQFLLAVEQIVTGVVQKFLFAMLIDNLVIESWSHRPFTLTVGVVMSIAYSAYLYFDFAGYSNMAIGAGRLFGLNIPANFNMPILAKNPQDFWRRFHISLSEWLRDVVFMPIYMNLMKLDFFRQNKTLAQNVGIFCTLFCMGAWNGLERHYVISGALFGAISVAHNMLLWFAKRSPALSNGLRHPWNVTSMNLHSELQELQDFLRAALLDPARPNQLAISGSDTALTWQQLSVAATDWAQRYARCQQPAGTPVVLYGHQQAEFAVAIYSCLLHNIPYIPVDCIYPQERLKEICQLASAPYYYDVVTKQFVATGETGSVLAEPDLAYIMFTSGSTGKPKGVQIGRESLWHFMKWVREDFALPEVPVLMNHAVFSFDLSLIPLLANLATGGHIVLNAKEDIAAENWLERLKTNAVSAWVSTPSFAYQKLLSPQFSADYLPALSVFVFIGEVLNKALVRQLRRRFPQAKILNSYGPTEATIATTVIEITDEILHSENDVLPVGTMMPESRMEITSEGELIIWGKNVMRGYLGLPQENAAKLLHRESEQYRGYRTGDLGYEDGLLYCQGRNDSQIKLNGYRIEINEIENRLLAMSGISEAVVLPLMKSGGGVLRIAAFCVTGLAPEAIKTSLAKVIPPYMVPSQIIIKDALPLNPNGKIDRKLLDTQARTN</sequence>
<keyword evidence="2" id="KW-1133">Transmembrane helix</keyword>
<dbReference type="SUPFAM" id="SSF56801">
    <property type="entry name" value="Acetyl-CoA synthetase-like"/>
    <property type="match status" value="1"/>
</dbReference>
<dbReference type="InterPro" id="IPR045851">
    <property type="entry name" value="AMP-bd_C_sf"/>
</dbReference>
<evidence type="ECO:0000313" key="5">
    <source>
        <dbReference type="EMBL" id="KGQ11134.1"/>
    </source>
</evidence>
<dbReference type="Pfam" id="PF13193">
    <property type="entry name" value="AMP-binding_C"/>
    <property type="match status" value="1"/>
</dbReference>
<feature type="transmembrane region" description="Helical" evidence="2">
    <location>
        <begin position="255"/>
        <end position="278"/>
    </location>
</feature>
<dbReference type="GO" id="GO:0016874">
    <property type="term" value="F:ligase activity"/>
    <property type="evidence" value="ECO:0007669"/>
    <property type="project" value="UniProtKB-KW"/>
</dbReference>
<dbReference type="EMBL" id="ANFO01000239">
    <property type="protein sequence ID" value="KGQ11134.1"/>
    <property type="molecule type" value="Genomic_DNA"/>
</dbReference>
<dbReference type="InterPro" id="IPR000873">
    <property type="entry name" value="AMP-dep_synth/lig_dom"/>
</dbReference>
<dbReference type="PANTHER" id="PTHR45398">
    <property type="match status" value="1"/>
</dbReference>
<keyword evidence="2" id="KW-0812">Transmembrane</keyword>
<dbReference type="Proteomes" id="UP000030106">
    <property type="component" value="Unassembled WGS sequence"/>
</dbReference>
<dbReference type="STRING" id="1245745.A0A0A2WD81"/>
<feature type="transmembrane region" description="Helical" evidence="2">
    <location>
        <begin position="410"/>
        <end position="429"/>
    </location>
</feature>
<gene>
    <name evidence="5" type="ORF">BBAD15_g3147</name>
</gene>
<dbReference type="Gene3D" id="3.40.50.12780">
    <property type="entry name" value="N-terminal domain of ligase-like"/>
    <property type="match status" value="1"/>
</dbReference>
<feature type="domain" description="AMP-dependent synthetase/ligase" evidence="3">
    <location>
        <begin position="692"/>
        <end position="901"/>
    </location>
</feature>
<feature type="transmembrane region" description="Helical" evidence="2">
    <location>
        <begin position="377"/>
        <end position="398"/>
    </location>
</feature>
<dbReference type="Pfam" id="PF00501">
    <property type="entry name" value="AMP-binding"/>
    <property type="match status" value="1"/>
</dbReference>
<dbReference type="PANTHER" id="PTHR45398:SF1">
    <property type="entry name" value="ENZYME, PUTATIVE (JCVI)-RELATED"/>
    <property type="match status" value="1"/>
</dbReference>
<dbReference type="SUPFAM" id="SSF52266">
    <property type="entry name" value="SGNH hydrolase"/>
    <property type="match status" value="1"/>
</dbReference>
<dbReference type="Gene3D" id="3.30.300.30">
    <property type="match status" value="1"/>
</dbReference>
<evidence type="ECO:0000259" key="4">
    <source>
        <dbReference type="Pfam" id="PF13193"/>
    </source>
</evidence>
<feature type="transmembrane region" description="Helical" evidence="2">
    <location>
        <begin position="524"/>
        <end position="545"/>
    </location>
</feature>
<feature type="transmembrane region" description="Helical" evidence="2">
    <location>
        <begin position="340"/>
        <end position="357"/>
    </location>
</feature>
<name>A0A0A2WD81_BEABA</name>
<dbReference type="PROSITE" id="PS00455">
    <property type="entry name" value="AMP_BINDING"/>
    <property type="match status" value="1"/>
</dbReference>
<feature type="domain" description="AMP-binding enzyme C-terminal" evidence="4">
    <location>
        <begin position="955"/>
        <end position="1027"/>
    </location>
</feature>
<reference evidence="5 6" key="1">
    <citation type="submission" date="2012-10" db="EMBL/GenBank/DDBJ databases">
        <title>Genome sequencing and analysis of entomopathogenic fungi Beauveria bassiana D1-5.</title>
        <authorList>
            <person name="Li Q."/>
            <person name="Wang L."/>
            <person name="Zhang Z."/>
            <person name="Wang Q."/>
            <person name="Ren J."/>
            <person name="Wang M."/>
            <person name="Xu W."/>
            <person name="Wang J."/>
            <person name="Lu Y."/>
            <person name="Du Q."/>
            <person name="Sun Z."/>
        </authorList>
    </citation>
    <scope>NUCLEOTIDE SEQUENCE [LARGE SCALE GENOMIC DNA]</scope>
    <source>
        <strain evidence="5 6">D1-5</strain>
    </source>
</reference>
<evidence type="ECO:0000313" key="6">
    <source>
        <dbReference type="Proteomes" id="UP000030106"/>
    </source>
</evidence>
<dbReference type="InterPro" id="IPR042099">
    <property type="entry name" value="ANL_N_sf"/>
</dbReference>
<dbReference type="HOGENOM" id="CLU_292719_0_0_1"/>
<accession>A0A0A2WD81</accession>
<feature type="transmembrane region" description="Helical" evidence="2">
    <location>
        <begin position="285"/>
        <end position="304"/>
    </location>
</feature>
<evidence type="ECO:0000256" key="2">
    <source>
        <dbReference type="SAM" id="Phobius"/>
    </source>
</evidence>
<comment type="similarity">
    <text evidence="1">Belongs to the NRP synthetase family.</text>
</comment>
<proteinExistence type="inferred from homology"/>
<comment type="caution">
    <text evidence="5">The sequence shown here is derived from an EMBL/GenBank/DDBJ whole genome shotgun (WGS) entry which is preliminary data.</text>
</comment>
<dbReference type="Pfam" id="PF04914">
    <property type="entry name" value="DltD"/>
    <property type="match status" value="1"/>
</dbReference>
<keyword evidence="2" id="KW-0472">Membrane</keyword>
<evidence type="ECO:0000256" key="1">
    <source>
        <dbReference type="ARBA" id="ARBA00029454"/>
    </source>
</evidence>
<evidence type="ECO:0000259" key="3">
    <source>
        <dbReference type="Pfam" id="PF00501"/>
    </source>
</evidence>
<dbReference type="InterPro" id="IPR020845">
    <property type="entry name" value="AMP-binding_CS"/>
</dbReference>
<keyword evidence="5" id="KW-0436">Ligase</keyword>